<dbReference type="InterPro" id="IPR050582">
    <property type="entry name" value="HAD-like_SerB"/>
</dbReference>
<keyword evidence="4" id="KW-0460">Magnesium</keyword>
<evidence type="ECO:0000256" key="4">
    <source>
        <dbReference type="ARBA" id="ARBA00022842"/>
    </source>
</evidence>
<dbReference type="NCBIfam" id="TIGR01488">
    <property type="entry name" value="HAD-SF-IB"/>
    <property type="match status" value="1"/>
</dbReference>
<reference evidence="5 6" key="1">
    <citation type="submission" date="2019-03" db="EMBL/GenBank/DDBJ databases">
        <title>Genomic Encyclopedia of Type Strains, Phase IV (KMG-IV): sequencing the most valuable type-strain genomes for metagenomic binning, comparative biology and taxonomic classification.</title>
        <authorList>
            <person name="Goeker M."/>
        </authorList>
    </citation>
    <scope>NUCLEOTIDE SEQUENCE [LARGE SCALE GENOMIC DNA]</scope>
    <source>
        <strain evidence="5 6">DSM 100055</strain>
    </source>
</reference>
<dbReference type="Proteomes" id="UP000294678">
    <property type="component" value="Unassembled WGS sequence"/>
</dbReference>
<dbReference type="GO" id="GO:0000287">
    <property type="term" value="F:magnesium ion binding"/>
    <property type="evidence" value="ECO:0007669"/>
    <property type="project" value="TreeGrafter"/>
</dbReference>
<dbReference type="PANTHER" id="PTHR43344">
    <property type="entry name" value="PHOSPHOSERINE PHOSPHATASE"/>
    <property type="match status" value="1"/>
</dbReference>
<sequence>MKEKIFLVDFDKTISLKDSTDELLKQYNKELVYEYQKKFKEGKLRVRDYIKGLVESLNIDEEEYKKNVIKNIVLDPYFKEFLEYINYNIRVVSAGAYENILPNFEKNEINIPIEHIYSNKVNFTNNGIKVTFPYDVNEAFEGICKKSIVEKYKTEYKKVIFIGDGSSDIPCVTSADYVFAKIGHNLEKYCSENNIRHYKYNNFNNIIEILKRERI</sequence>
<dbReference type="RefSeq" id="WP_166667372.1">
    <property type="nucleotide sequence ID" value="NZ_SOBG01000006.1"/>
</dbReference>
<dbReference type="AlphaFoldDB" id="A0AA46DY57"/>
<dbReference type="InterPro" id="IPR036412">
    <property type="entry name" value="HAD-like_sf"/>
</dbReference>
<dbReference type="PANTHER" id="PTHR43344:SF21">
    <property type="entry name" value="POLYOL PHOSPHATE PHOSPHATASE PYP1"/>
    <property type="match status" value="1"/>
</dbReference>
<proteinExistence type="predicted"/>
<dbReference type="Pfam" id="PF06888">
    <property type="entry name" value="Put_Phosphatase"/>
    <property type="match status" value="1"/>
</dbReference>
<dbReference type="SUPFAM" id="SSF56784">
    <property type="entry name" value="HAD-like"/>
    <property type="match status" value="1"/>
</dbReference>
<dbReference type="NCBIfam" id="TIGR01489">
    <property type="entry name" value="DKMTPPase-SF"/>
    <property type="match status" value="1"/>
</dbReference>
<dbReference type="InterPro" id="IPR016965">
    <property type="entry name" value="Pase_PHOSPHO-typ"/>
</dbReference>
<protein>
    <submittedName>
        <fullName evidence="5">HAD superfamily phosphoserine phosphatase-like hydrolase/2,3-diketo-5-methylthio-1-phosphopentane phosphatase</fullName>
    </submittedName>
</protein>
<dbReference type="GO" id="GO:0036424">
    <property type="term" value="F:L-phosphoserine phosphatase activity"/>
    <property type="evidence" value="ECO:0007669"/>
    <property type="project" value="TreeGrafter"/>
</dbReference>
<comment type="cofactor">
    <cofactor evidence="1">
        <name>Mg(2+)</name>
        <dbReference type="ChEBI" id="CHEBI:18420"/>
    </cofactor>
</comment>
<keyword evidence="3 5" id="KW-0378">Hydrolase</keyword>
<dbReference type="Gene3D" id="3.40.50.1000">
    <property type="entry name" value="HAD superfamily/HAD-like"/>
    <property type="match status" value="1"/>
</dbReference>
<dbReference type="GO" id="GO:0006564">
    <property type="term" value="P:L-serine biosynthetic process"/>
    <property type="evidence" value="ECO:0007669"/>
    <property type="project" value="TreeGrafter"/>
</dbReference>
<evidence type="ECO:0000313" key="5">
    <source>
        <dbReference type="EMBL" id="TDT69110.1"/>
    </source>
</evidence>
<evidence type="ECO:0000256" key="3">
    <source>
        <dbReference type="ARBA" id="ARBA00022801"/>
    </source>
</evidence>
<comment type="caution">
    <text evidence="5">The sequence shown here is derived from an EMBL/GenBank/DDBJ whole genome shotgun (WGS) entry which is preliminary data.</text>
</comment>
<keyword evidence="6" id="KW-1185">Reference proteome</keyword>
<dbReference type="Gene3D" id="3.90.1470.20">
    <property type="match status" value="1"/>
</dbReference>
<evidence type="ECO:0000256" key="2">
    <source>
        <dbReference type="ARBA" id="ARBA00022723"/>
    </source>
</evidence>
<keyword evidence="2" id="KW-0479">Metal-binding</keyword>
<name>A0AA46DY57_9FUSO</name>
<organism evidence="5 6">
    <name type="scientific">Hypnocyclicus thermotrophus</name>
    <dbReference type="NCBI Taxonomy" id="1627895"/>
    <lineage>
        <taxon>Bacteria</taxon>
        <taxon>Fusobacteriati</taxon>
        <taxon>Fusobacteriota</taxon>
        <taxon>Fusobacteriia</taxon>
        <taxon>Fusobacteriales</taxon>
        <taxon>Fusobacteriaceae</taxon>
        <taxon>Hypnocyclicus</taxon>
    </lineage>
</organism>
<gene>
    <name evidence="5" type="ORF">EV215_1452</name>
</gene>
<accession>A0AA46DY57</accession>
<evidence type="ECO:0000313" key="6">
    <source>
        <dbReference type="Proteomes" id="UP000294678"/>
    </source>
</evidence>
<evidence type="ECO:0000256" key="1">
    <source>
        <dbReference type="ARBA" id="ARBA00001946"/>
    </source>
</evidence>
<dbReference type="InterPro" id="IPR006384">
    <property type="entry name" value="HAD_hydro_PyrdxlP_Pase-like"/>
</dbReference>
<dbReference type="InterPro" id="IPR023214">
    <property type="entry name" value="HAD_sf"/>
</dbReference>
<dbReference type="EMBL" id="SOBG01000006">
    <property type="protein sequence ID" value="TDT69110.1"/>
    <property type="molecule type" value="Genomic_DNA"/>
</dbReference>
<dbReference type="GO" id="GO:0005737">
    <property type="term" value="C:cytoplasm"/>
    <property type="evidence" value="ECO:0007669"/>
    <property type="project" value="TreeGrafter"/>
</dbReference>